<dbReference type="PROSITE" id="PS00113">
    <property type="entry name" value="ADENYLATE_KINASE"/>
    <property type="match status" value="1"/>
</dbReference>
<feature type="binding site" evidence="9">
    <location>
        <position position="183"/>
    </location>
    <ligand>
        <name>a ribonucleoside 5'-phosphate</name>
        <dbReference type="ChEBI" id="CHEBI:58043"/>
    </ligand>
</feature>
<dbReference type="EC" id="2.7.4.14" evidence="9"/>
<dbReference type="RefSeq" id="XP_014178277.1">
    <property type="nucleotide sequence ID" value="XM_014322802.1"/>
</dbReference>
<evidence type="ECO:0000256" key="5">
    <source>
        <dbReference type="ARBA" id="ARBA00022840"/>
    </source>
</evidence>
<dbReference type="InterPro" id="IPR006266">
    <property type="entry name" value="UMP_CMP_kinase"/>
</dbReference>
<feature type="region of interest" description="NMPbind" evidence="9">
    <location>
        <begin position="55"/>
        <end position="85"/>
    </location>
</feature>
<comment type="subcellular location">
    <subcellularLocation>
        <location evidence="9">Cytoplasm</location>
    </subcellularLocation>
    <subcellularLocation>
        <location evidence="9">Nucleus</location>
    </subcellularLocation>
    <text evidence="9">Predominantly cytoplasmic.</text>
</comment>
<evidence type="ECO:0000256" key="4">
    <source>
        <dbReference type="ARBA" id="ARBA00022777"/>
    </source>
</evidence>
<feature type="binding site" evidence="9">
    <location>
        <begin position="128"/>
        <end position="131"/>
    </location>
    <ligand>
        <name>a ribonucleoside 5'-phosphate</name>
        <dbReference type="ChEBI" id="CHEBI:58043"/>
    </ligand>
</feature>
<dbReference type="GO" id="GO:0006221">
    <property type="term" value="P:pyrimidine nucleotide biosynthetic process"/>
    <property type="evidence" value="ECO:0007669"/>
    <property type="project" value="UniProtKB-UniRule"/>
</dbReference>
<protein>
    <recommendedName>
        <fullName evidence="9">Uridylate kinase</fullName>
        <shortName evidence="9">UK</shortName>
        <ecNumber evidence="9">2.7.4.14</ecNumber>
    </recommendedName>
    <alternativeName>
        <fullName evidence="9">ATP:UMP phosphotransferase</fullName>
    </alternativeName>
    <alternativeName>
        <fullName evidence="9">Deoxycytidylate kinase</fullName>
        <shortName evidence="9">CK</shortName>
        <shortName evidence="9">dCMP kinase</shortName>
    </alternativeName>
    <alternativeName>
        <fullName evidence="9">Uridine monophosphate kinase</fullName>
        <shortName evidence="9">UMP kinase</shortName>
        <shortName evidence="9">UMPK</shortName>
    </alternativeName>
</protein>
<dbReference type="SUPFAM" id="SSF52540">
    <property type="entry name" value="P-loop containing nucleoside triphosphate hydrolases"/>
    <property type="match status" value="1"/>
</dbReference>
<gene>
    <name evidence="10" type="ORF">A1Q1_04436</name>
</gene>
<evidence type="ECO:0000256" key="6">
    <source>
        <dbReference type="ARBA" id="ARBA00022975"/>
    </source>
</evidence>
<accession>J4U8K9</accession>
<comment type="caution">
    <text evidence="10">The sequence shown here is derived from an EMBL/GenBank/DDBJ whole genome shotgun (WGS) entry which is preliminary data.</text>
</comment>
<dbReference type="Gene3D" id="3.40.50.300">
    <property type="entry name" value="P-loop containing nucleotide triphosphate hydrolases"/>
    <property type="match status" value="1"/>
</dbReference>
<dbReference type="GO" id="GO:0005634">
    <property type="term" value="C:nucleus"/>
    <property type="evidence" value="ECO:0007669"/>
    <property type="project" value="UniProtKB-SubCell"/>
</dbReference>
<feature type="binding site" evidence="9">
    <location>
        <begin position="35"/>
        <end position="40"/>
    </location>
    <ligand>
        <name>ATP</name>
        <dbReference type="ChEBI" id="CHEBI:30616"/>
    </ligand>
</feature>
<organism evidence="10 11">
    <name type="scientific">Trichosporon asahii var. asahii (strain ATCC 90039 / CBS 2479 / JCM 2466 / KCTC 7840 / NBRC 103889/ NCYC 2677 / UAMH 7654)</name>
    <name type="common">Yeast</name>
    <dbReference type="NCBI Taxonomy" id="1186058"/>
    <lineage>
        <taxon>Eukaryota</taxon>
        <taxon>Fungi</taxon>
        <taxon>Dikarya</taxon>
        <taxon>Basidiomycota</taxon>
        <taxon>Agaricomycotina</taxon>
        <taxon>Tremellomycetes</taxon>
        <taxon>Trichosporonales</taxon>
        <taxon>Trichosporonaceae</taxon>
        <taxon>Trichosporon</taxon>
    </lineage>
</organism>
<feature type="region of interest" description="LID" evidence="9">
    <location>
        <begin position="165"/>
        <end position="175"/>
    </location>
</feature>
<dbReference type="CDD" id="cd01428">
    <property type="entry name" value="ADK"/>
    <property type="match status" value="1"/>
</dbReference>
<dbReference type="FunFam" id="3.40.50.300:FF:000315">
    <property type="entry name" value="Adenylate kinase 1"/>
    <property type="match status" value="1"/>
</dbReference>
<evidence type="ECO:0000256" key="2">
    <source>
        <dbReference type="ARBA" id="ARBA00022679"/>
    </source>
</evidence>
<evidence type="ECO:0000313" key="10">
    <source>
        <dbReference type="EMBL" id="EJT46835.1"/>
    </source>
</evidence>
<keyword evidence="4 9" id="KW-0418">Kinase</keyword>
<dbReference type="Pfam" id="PF00406">
    <property type="entry name" value="ADK"/>
    <property type="match status" value="1"/>
</dbReference>
<keyword evidence="5 9" id="KW-0067">ATP-binding</keyword>
<evidence type="ECO:0000313" key="11">
    <source>
        <dbReference type="Proteomes" id="UP000002748"/>
    </source>
</evidence>
<evidence type="ECO:0000256" key="7">
    <source>
        <dbReference type="ARBA" id="ARBA00023242"/>
    </source>
</evidence>
<name>J4U8K9_TRIAS</name>
<dbReference type="AlphaFoldDB" id="J4U8K9"/>
<dbReference type="GO" id="GO:0006207">
    <property type="term" value="P:'de novo' pyrimidine nucleobase biosynthetic process"/>
    <property type="evidence" value="ECO:0007669"/>
    <property type="project" value="InterPro"/>
</dbReference>
<dbReference type="GO" id="GO:0033862">
    <property type="term" value="F:UMP kinase activity"/>
    <property type="evidence" value="ECO:0007669"/>
    <property type="project" value="RHEA"/>
</dbReference>
<feature type="binding site" evidence="9">
    <location>
        <position position="172"/>
    </location>
    <ligand>
        <name>a ribonucleoside 5'-phosphate</name>
        <dbReference type="ChEBI" id="CHEBI:58043"/>
    </ligand>
</feature>
<dbReference type="HAMAP" id="MF_03172">
    <property type="entry name" value="Adenylate_kinase_UMP_CMP_kin"/>
    <property type="match status" value="1"/>
</dbReference>
<evidence type="ECO:0000256" key="3">
    <source>
        <dbReference type="ARBA" id="ARBA00022741"/>
    </source>
</evidence>
<comment type="similarity">
    <text evidence="9">Belongs to the adenylate kinase family. UMP-CMP kinase subfamily.</text>
</comment>
<dbReference type="OrthoDB" id="442176at2759"/>
<comment type="catalytic activity">
    <reaction evidence="8 9">
        <text>UMP + ATP = UDP + ADP</text>
        <dbReference type="Rhea" id="RHEA:24400"/>
        <dbReference type="ChEBI" id="CHEBI:30616"/>
        <dbReference type="ChEBI" id="CHEBI:57865"/>
        <dbReference type="ChEBI" id="CHEBI:58223"/>
        <dbReference type="ChEBI" id="CHEBI:456216"/>
        <dbReference type="EC" id="2.7.4.14"/>
    </reaction>
</comment>
<evidence type="ECO:0000256" key="9">
    <source>
        <dbReference type="HAMAP-Rule" id="MF_03172"/>
    </source>
</evidence>
<feature type="binding site" evidence="9">
    <location>
        <position position="61"/>
    </location>
    <ligand>
        <name>a ribonucleoside 5'-phosphate</name>
        <dbReference type="ChEBI" id="CHEBI:58043"/>
    </ligand>
</feature>
<keyword evidence="2 9" id="KW-0808">Transferase</keyword>
<dbReference type="InterPro" id="IPR027417">
    <property type="entry name" value="P-loop_NTPase"/>
</dbReference>
<keyword evidence="1 9" id="KW-0963">Cytoplasm</keyword>
<feature type="binding site" evidence="9">
    <location>
        <position position="135"/>
    </location>
    <ligand>
        <name>a ribonucleoside 5'-phosphate</name>
        <dbReference type="ChEBI" id="CHEBI:58043"/>
    </ligand>
</feature>
<dbReference type="GO" id="GO:0005524">
    <property type="term" value="F:ATP binding"/>
    <property type="evidence" value="ECO:0007669"/>
    <property type="project" value="UniProtKB-KW"/>
</dbReference>
<comment type="subunit">
    <text evidence="9">Monomer.</text>
</comment>
<dbReference type="GeneID" id="25987949"/>
<dbReference type="HOGENOM" id="CLU_032354_0_2_1"/>
<dbReference type="GO" id="GO:0005737">
    <property type="term" value="C:cytoplasm"/>
    <property type="evidence" value="ECO:0007669"/>
    <property type="project" value="UniProtKB-SubCell"/>
</dbReference>
<dbReference type="PANTHER" id="PTHR23359">
    <property type="entry name" value="NUCLEOTIDE KINASE"/>
    <property type="match status" value="1"/>
</dbReference>
<keyword evidence="3 9" id="KW-0547">Nucleotide-binding</keyword>
<dbReference type="InterPro" id="IPR000850">
    <property type="entry name" value="Adenylat/UMP-CMP_kin"/>
</dbReference>
<feature type="binding site" evidence="9">
    <location>
        <position position="211"/>
    </location>
    <ligand>
        <name>ATP</name>
        <dbReference type="ChEBI" id="CHEBI:30616"/>
    </ligand>
</feature>
<keyword evidence="7 9" id="KW-0539">Nucleus</keyword>
<evidence type="ECO:0000256" key="8">
    <source>
        <dbReference type="ARBA" id="ARBA00048116"/>
    </source>
</evidence>
<reference evidence="10 11" key="1">
    <citation type="journal article" date="2012" name="Eukaryot. Cell">
        <title>Draft genome sequence of CBS 2479, the standard type strain of Trichosporon asahii.</title>
        <authorList>
            <person name="Yang R.Y."/>
            <person name="Li H.T."/>
            <person name="Zhu H."/>
            <person name="Zhou G.P."/>
            <person name="Wang M."/>
            <person name="Wang L."/>
        </authorList>
    </citation>
    <scope>NUCLEOTIDE SEQUENCE [LARGE SCALE GENOMIC DNA]</scope>
    <source>
        <strain evidence="11">ATCC 90039 / CBS 2479 / JCM 2466 / KCTC 7840 / NCYC 2677 / UAMH 7654</strain>
    </source>
</reference>
<dbReference type="KEGG" id="tasa:A1Q1_04436"/>
<dbReference type="VEuPathDB" id="FungiDB:A1Q1_04436"/>
<comment type="domain">
    <text evidence="9">Consists of three domains, a large central CORE domain and two small peripheral domains, NMPbind and LID, which undergo movements during catalysis. The LID domain closes over the site of phosphoryl transfer upon ATP binding. Assembling and dissambling the active center during each catalytic cycle provides an effective means to prevent ATP hydrolysis.</text>
</comment>
<comment type="cofactor">
    <cofactor evidence="9">
        <name>Mg(2+)</name>
        <dbReference type="ChEBI" id="CHEBI:18420"/>
    </cofactor>
    <text evidence="9">Binds 1 Mg(2+) ion per monomer.</text>
</comment>
<evidence type="ECO:0000256" key="1">
    <source>
        <dbReference type="ARBA" id="ARBA00022490"/>
    </source>
</evidence>
<dbReference type="PRINTS" id="PR00094">
    <property type="entry name" value="ADENYLTKNASE"/>
</dbReference>
<feature type="binding site" evidence="9">
    <location>
        <begin position="83"/>
        <end position="85"/>
    </location>
    <ligand>
        <name>a ribonucleoside 5'-phosphate</name>
        <dbReference type="ChEBI" id="CHEBI:58043"/>
    </ligand>
</feature>
<dbReference type="HAMAP" id="MF_00235">
    <property type="entry name" value="Adenylate_kinase_Adk"/>
    <property type="match status" value="1"/>
</dbReference>
<dbReference type="EMBL" id="ALBS01000275">
    <property type="protein sequence ID" value="EJT46835.1"/>
    <property type="molecule type" value="Genomic_DNA"/>
</dbReference>
<dbReference type="Proteomes" id="UP000002748">
    <property type="component" value="Unassembled WGS sequence"/>
</dbReference>
<sequence length="230" mass="25740">MSNVQVPKAEDLWKGDKPVFDPSKVTVVFVLGGPGAGKGTQCALMVKDYGFVHLSAGDLLRAEQERPGSQYGDLIRHYIKEGLIVPMEITIKLLENAMADAMANPPKLTDPKLEAGWENGKGRFLIDGFPRKMDQALMFDKVVCPSAFVLFINTDEDKMTQRIIERSKTSGRDDDNLESLKKRFKTFRETSMPVVDMYRKEGKVADIDSSVPIPQVYEQVKAALNKHLSF</sequence>
<dbReference type="InterPro" id="IPR033690">
    <property type="entry name" value="Adenylat_kinase_CS"/>
</dbReference>
<proteinExistence type="inferred from homology"/>
<feature type="binding site" evidence="9">
    <location>
        <position position="166"/>
    </location>
    <ligand>
        <name>ATP</name>
        <dbReference type="ChEBI" id="CHEBI:30616"/>
    </ligand>
</feature>
<keyword evidence="6 9" id="KW-0665">Pyrimidine biosynthesis</keyword>
<comment type="function">
    <text evidence="9">Catalyzes the phosphorylation of pyrimidine nucleoside monophosphates at the expense of ATP. Plays an important role in de novo pyrimidine nucleotide biosynthesis. Has preference for UMP and dUMP as phosphate acceptors, but can also use CMP, dCMP and AMP.</text>
</comment>